<keyword evidence="3" id="KW-0645">Protease</keyword>
<evidence type="ECO:0000313" key="3">
    <source>
        <dbReference type="EMBL" id="MDT0554215.1"/>
    </source>
</evidence>
<dbReference type="InterPro" id="IPR000667">
    <property type="entry name" value="Peptidase_S13"/>
</dbReference>
<organism evidence="3 4">
    <name type="scientific">Urechidicola vernalis</name>
    <dbReference type="NCBI Taxonomy" id="3075600"/>
    <lineage>
        <taxon>Bacteria</taxon>
        <taxon>Pseudomonadati</taxon>
        <taxon>Bacteroidota</taxon>
        <taxon>Flavobacteriia</taxon>
        <taxon>Flavobacteriales</taxon>
        <taxon>Flavobacteriaceae</taxon>
        <taxon>Urechidicola</taxon>
    </lineage>
</organism>
<comment type="similarity">
    <text evidence="1">Belongs to the peptidase S13 family.</text>
</comment>
<name>A0ABU2YAD8_9FLAO</name>
<dbReference type="GO" id="GO:0009002">
    <property type="term" value="F:serine-type D-Ala-D-Ala carboxypeptidase activity"/>
    <property type="evidence" value="ECO:0007669"/>
    <property type="project" value="UniProtKB-EC"/>
</dbReference>
<keyword evidence="3" id="KW-0121">Carboxypeptidase</keyword>
<accession>A0ABU2YAD8</accession>
<dbReference type="SUPFAM" id="SSF56601">
    <property type="entry name" value="beta-lactamase/transpeptidase-like"/>
    <property type="match status" value="1"/>
</dbReference>
<proteinExistence type="inferred from homology"/>
<keyword evidence="2 3" id="KW-0378">Hydrolase</keyword>
<dbReference type="InterPro" id="IPR012338">
    <property type="entry name" value="Beta-lactam/transpept-like"/>
</dbReference>
<dbReference type="Proteomes" id="UP001252186">
    <property type="component" value="Unassembled WGS sequence"/>
</dbReference>
<dbReference type="RefSeq" id="WP_311594297.1">
    <property type="nucleotide sequence ID" value="NZ_JAVRHV010000008.1"/>
</dbReference>
<dbReference type="PANTHER" id="PTHR30023">
    <property type="entry name" value="D-ALANYL-D-ALANINE CARBOXYPEPTIDASE"/>
    <property type="match status" value="1"/>
</dbReference>
<comment type="caution">
    <text evidence="3">The sequence shown here is derived from an EMBL/GenBank/DDBJ whole genome shotgun (WGS) entry which is preliminary data.</text>
</comment>
<evidence type="ECO:0000313" key="4">
    <source>
        <dbReference type="Proteomes" id="UP001252186"/>
    </source>
</evidence>
<dbReference type="PRINTS" id="PR00922">
    <property type="entry name" value="DADACBPTASE3"/>
</dbReference>
<dbReference type="EMBL" id="JAVRHV010000008">
    <property type="protein sequence ID" value="MDT0554215.1"/>
    <property type="molecule type" value="Genomic_DNA"/>
</dbReference>
<dbReference type="EC" id="3.4.16.4" evidence="3"/>
<gene>
    <name evidence="3" type="ORF">RM519_13220</name>
</gene>
<sequence>MVFRIFCCGLLAILLTNCKTAKLNRTLSSSLESSFYSEQFTGLYIYDIAKDKVLLNHNGNKYFTPASNTKIFTLYTGLTLLPDSIPSFYYESPNDSTITIQGNGDPTLFHPYFKDSTAYNLVKDYKHVNLVLDNIEDRRYAPGWAWEDFDSYFSPERSALPIYGNVVTVSNENSLKVAPGYFKEHMKIADDFYGRKEFENTFYYKKGRTKETEIPMIMKPSLVKVLLEDVIEGEVTIVKQGPSKPSELQYSIPSDSLYRRMMEVSDNFLAEQILILASSTISDTLSSDKARDYMLKNELKDLKQVPRWVDGSGLSRYNLFSPASFVQVLSRMYQEIDRDRLLQFFPVGGEFGTIENWYAGKDKPYVYAKTGSLGNNHNLSGFLITDSGKVLVFSFMNNHYKHSNNAIKERMETMFEWLRDNY</sequence>
<keyword evidence="4" id="KW-1185">Reference proteome</keyword>
<reference evidence="3 4" key="1">
    <citation type="submission" date="2023-09" db="EMBL/GenBank/DDBJ databases">
        <authorList>
            <person name="Rey-Velasco X."/>
        </authorList>
    </citation>
    <scope>NUCLEOTIDE SEQUENCE [LARGE SCALE GENOMIC DNA]</scope>
    <source>
        <strain evidence="3 4">P050</strain>
    </source>
</reference>
<dbReference type="Pfam" id="PF02113">
    <property type="entry name" value="Peptidase_S13"/>
    <property type="match status" value="2"/>
</dbReference>
<dbReference type="PANTHER" id="PTHR30023:SF0">
    <property type="entry name" value="PENICILLIN-SENSITIVE CARBOXYPEPTIDASE A"/>
    <property type="match status" value="1"/>
</dbReference>
<protein>
    <submittedName>
        <fullName evidence="3">D-alanyl-D-alanine carboxypeptidase</fullName>
        <ecNumber evidence="3">3.4.16.4</ecNumber>
    </submittedName>
</protein>
<evidence type="ECO:0000256" key="1">
    <source>
        <dbReference type="ARBA" id="ARBA00006096"/>
    </source>
</evidence>
<dbReference type="Gene3D" id="3.40.710.10">
    <property type="entry name" value="DD-peptidase/beta-lactamase superfamily"/>
    <property type="match status" value="2"/>
</dbReference>
<evidence type="ECO:0000256" key="2">
    <source>
        <dbReference type="ARBA" id="ARBA00022801"/>
    </source>
</evidence>